<keyword evidence="2" id="KW-1133">Transmembrane helix</keyword>
<evidence type="ECO:0000256" key="1">
    <source>
        <dbReference type="SAM" id="MobiDB-lite"/>
    </source>
</evidence>
<dbReference type="EMBL" id="WBSO01000012">
    <property type="protein sequence ID" value="KAB8296535.1"/>
    <property type="molecule type" value="Genomic_DNA"/>
</dbReference>
<feature type="compositionally biased region" description="Polar residues" evidence="1">
    <location>
        <begin position="78"/>
        <end position="105"/>
    </location>
</feature>
<evidence type="ECO:0000256" key="2">
    <source>
        <dbReference type="SAM" id="Phobius"/>
    </source>
</evidence>
<reference evidence="3 4" key="1">
    <citation type="submission" date="2019-09" db="EMBL/GenBank/DDBJ databases">
        <title>Characterization of the phylogenetic diversity of two novel species belonging to the genus Bifidobacterium: Bifidobacterium cebidarum sp. nov. and Bifidobacterium leontopitheci sp. nov.</title>
        <authorList>
            <person name="Lugli G.A."/>
            <person name="Duranti S."/>
            <person name="Milani C."/>
            <person name="Turroni F."/>
            <person name="Ventura M."/>
        </authorList>
    </citation>
    <scope>NUCLEOTIDE SEQUENCE [LARGE SCALE GENOMIC DNA]</scope>
    <source>
        <strain evidence="3 4">DSM 100238</strain>
    </source>
</reference>
<sequence length="330" mass="35395">MPGQASPSGQPPYAQQPYRPYAQGSYGQQPQMPQQVGQPQPGASAVPAAPAARPGSGAYPGSGASSDPAQQALPPYAQTAQRSPWPQQSRGIQQTPSVQHSPWSRQYTQQSGQYGQYGNPGVVAGGVTSAQSQDRRFDLFPNRIISIVFFVAMLLAALLSSFPGGVGASGLRCKLIFGVVMLIVAACGIIYVFVKAVPRLRLAKDTGYGWKVSMSGWTTVVLIVIAMIAGMVMTSFAASDYSTGPVTDTVTFVGDGTFRKSYRSHGIRRSRTTASYYEFQTDSGKTFRISLPSGYEDLMPADLEYGQRVTLTYYPRTRILVPDPAPKIAG</sequence>
<feature type="region of interest" description="Disordered" evidence="1">
    <location>
        <begin position="1"/>
        <end position="105"/>
    </location>
</feature>
<feature type="compositionally biased region" description="Low complexity" evidence="1">
    <location>
        <begin position="11"/>
        <end position="69"/>
    </location>
</feature>
<feature type="transmembrane region" description="Helical" evidence="2">
    <location>
        <begin position="215"/>
        <end position="238"/>
    </location>
</feature>
<evidence type="ECO:0000313" key="3">
    <source>
        <dbReference type="EMBL" id="KAB8296535.1"/>
    </source>
</evidence>
<name>A0A6A2VWW7_9BIFI</name>
<gene>
    <name evidence="3" type="ORF">DSM100238_1426</name>
</gene>
<accession>A0A6A2VWW7</accession>
<dbReference type="Proteomes" id="UP000440041">
    <property type="component" value="Unassembled WGS sequence"/>
</dbReference>
<feature type="transmembrane region" description="Helical" evidence="2">
    <location>
        <begin position="175"/>
        <end position="194"/>
    </location>
</feature>
<protein>
    <submittedName>
        <fullName evidence="3">AT rich interactive domain 1A (SWI-like)</fullName>
    </submittedName>
</protein>
<evidence type="ECO:0000313" key="4">
    <source>
        <dbReference type="Proteomes" id="UP000440041"/>
    </source>
</evidence>
<proteinExistence type="predicted"/>
<comment type="caution">
    <text evidence="3">The sequence shown here is derived from an EMBL/GenBank/DDBJ whole genome shotgun (WGS) entry which is preliminary data.</text>
</comment>
<dbReference type="AlphaFoldDB" id="A0A6A2VWW7"/>
<keyword evidence="2" id="KW-0812">Transmembrane</keyword>
<feature type="transmembrane region" description="Helical" evidence="2">
    <location>
        <begin position="144"/>
        <end position="163"/>
    </location>
</feature>
<keyword evidence="4" id="KW-1185">Reference proteome</keyword>
<organism evidence="3 4">
    <name type="scientific">Bifidobacterium apri</name>
    <dbReference type="NCBI Taxonomy" id="1769423"/>
    <lineage>
        <taxon>Bacteria</taxon>
        <taxon>Bacillati</taxon>
        <taxon>Actinomycetota</taxon>
        <taxon>Actinomycetes</taxon>
        <taxon>Bifidobacteriales</taxon>
        <taxon>Bifidobacteriaceae</taxon>
        <taxon>Bifidobacterium</taxon>
    </lineage>
</organism>
<keyword evidence="2" id="KW-0472">Membrane</keyword>